<evidence type="ECO:0000313" key="3">
    <source>
        <dbReference type="EnsemblPlants" id="KRH30078"/>
    </source>
</evidence>
<dbReference type="EnsemblPlants" id="KRH30078">
    <property type="protein sequence ID" value="KRH30078"/>
    <property type="gene ID" value="GLYMA_11G156800"/>
</dbReference>
<dbReference type="PaxDb" id="3847-GLYMA11G25601.1"/>
<dbReference type="PANTHER" id="PTHR47718">
    <property type="entry name" value="OS01G0519700 PROTEIN"/>
    <property type="match status" value="1"/>
</dbReference>
<dbReference type="AlphaFoldDB" id="K7LQQ8"/>
<protein>
    <recommendedName>
        <fullName evidence="1">MULE transposase domain-containing protein</fullName>
    </recommendedName>
</protein>
<evidence type="ECO:0000313" key="4">
    <source>
        <dbReference type="Proteomes" id="UP000008827"/>
    </source>
</evidence>
<evidence type="ECO:0000259" key="1">
    <source>
        <dbReference type="Pfam" id="PF10551"/>
    </source>
</evidence>
<dbReference type="InterPro" id="IPR018289">
    <property type="entry name" value="MULE_transposase_dom"/>
</dbReference>
<sequence length="396" mass="45760">MNEEDESSFRCHSSETAASGLEGIIVGEGLCGDLGASFYVLGDAYGNVFMDEDGEDKVEDDDNDNKEDEESIEYKVEEDYDFDSIRCGRSGGFYAEDAITEYKVGRGLILGKRKRHSKNVTSHLCKKDPMMFVSYTIDECQRLQHLFWFDIESQLNYEVFGDVLSFDAMYKKNKYLCLFCCFLWCQPPQSDDTVGQFVDAMKGKSLSSIIIGGDLAMRNVIRRVFPKAQHMLCGWHLMRNTGSHEHDKAVLKYLKGLMIGDFEVGDFEHKWWDMAAKYGLENNNWISDLVLCEFSYCEEEDYENMFDLFSEQLTRMRLKNRSIPPESAPNAETKITFDSVLDPMLWCMCVFEEYMVNFGRFPSSKKKRSAKKNLTYVRIDNPYGYTDCQSVRPNHF</sequence>
<dbReference type="Proteomes" id="UP000008827">
    <property type="component" value="Chromosome 11"/>
</dbReference>
<dbReference type="EMBL" id="CM000844">
    <property type="protein sequence ID" value="KRH30078.1"/>
    <property type="molecule type" value="Genomic_DNA"/>
</dbReference>
<reference evidence="2" key="3">
    <citation type="submission" date="2018-07" db="EMBL/GenBank/DDBJ databases">
        <title>WGS assembly of Glycine max.</title>
        <authorList>
            <person name="Schmutz J."/>
            <person name="Cannon S."/>
            <person name="Schlueter J."/>
            <person name="Ma J."/>
            <person name="Mitros T."/>
            <person name="Nelson W."/>
            <person name="Hyten D."/>
            <person name="Song Q."/>
            <person name="Thelen J."/>
            <person name="Cheng J."/>
            <person name="Xu D."/>
            <person name="Hellsten U."/>
            <person name="May G."/>
            <person name="Yu Y."/>
            <person name="Sakurai T."/>
            <person name="Umezawa T."/>
            <person name="Bhattacharyya M."/>
            <person name="Sandhu D."/>
            <person name="Valliyodan B."/>
            <person name="Lindquist E."/>
            <person name="Peto M."/>
            <person name="Grant D."/>
            <person name="Shu S."/>
            <person name="Goodstein D."/>
            <person name="Barry K."/>
            <person name="Futrell-Griggs M."/>
            <person name="Abernathy B."/>
            <person name="Du J."/>
            <person name="Tian Z."/>
            <person name="Zhu L."/>
            <person name="Gill N."/>
            <person name="Joshi T."/>
            <person name="Libault M."/>
            <person name="Sethuraman A."/>
            <person name="Zhang X."/>
            <person name="Shinozaki K."/>
            <person name="Nguyen H."/>
            <person name="Wing R."/>
            <person name="Cregan P."/>
            <person name="Specht J."/>
            <person name="Grimwood J."/>
            <person name="Rokhsar D."/>
            <person name="Stacey G."/>
            <person name="Shoemaker R."/>
            <person name="Jackson S."/>
        </authorList>
    </citation>
    <scope>NUCLEOTIDE SEQUENCE</scope>
    <source>
        <tissue evidence="2">Callus</tissue>
    </source>
</reference>
<dbReference type="PANTHER" id="PTHR47718:SF13">
    <property type="entry name" value="OS09G0290500 PROTEIN"/>
    <property type="match status" value="1"/>
</dbReference>
<dbReference type="InParanoid" id="K7LQQ8"/>
<dbReference type="HOGENOM" id="CLU_697191_0_0_1"/>
<dbReference type="STRING" id="3847.K7LQQ8"/>
<feature type="domain" description="MULE transposase" evidence="1">
    <location>
        <begin position="195"/>
        <end position="240"/>
    </location>
</feature>
<dbReference type="Gramene" id="KRH30078">
    <property type="protein sequence ID" value="KRH30078"/>
    <property type="gene ID" value="GLYMA_11G156800"/>
</dbReference>
<proteinExistence type="predicted"/>
<accession>K7LQQ8</accession>
<name>K7LQQ8_SOYBN</name>
<organism evidence="2">
    <name type="scientific">Glycine max</name>
    <name type="common">Soybean</name>
    <name type="synonym">Glycine hispida</name>
    <dbReference type="NCBI Taxonomy" id="3847"/>
    <lineage>
        <taxon>Eukaryota</taxon>
        <taxon>Viridiplantae</taxon>
        <taxon>Streptophyta</taxon>
        <taxon>Embryophyta</taxon>
        <taxon>Tracheophyta</taxon>
        <taxon>Spermatophyta</taxon>
        <taxon>Magnoliopsida</taxon>
        <taxon>eudicotyledons</taxon>
        <taxon>Gunneridae</taxon>
        <taxon>Pentapetalae</taxon>
        <taxon>rosids</taxon>
        <taxon>fabids</taxon>
        <taxon>Fabales</taxon>
        <taxon>Fabaceae</taxon>
        <taxon>Papilionoideae</taxon>
        <taxon>50 kb inversion clade</taxon>
        <taxon>NPAAA clade</taxon>
        <taxon>indigoferoid/millettioid clade</taxon>
        <taxon>Phaseoleae</taxon>
        <taxon>Glycine</taxon>
        <taxon>Glycine subgen. Soja</taxon>
    </lineage>
</organism>
<evidence type="ECO:0000313" key="2">
    <source>
        <dbReference type="EMBL" id="KRH30078.1"/>
    </source>
</evidence>
<reference evidence="3" key="2">
    <citation type="submission" date="2018-02" db="UniProtKB">
        <authorList>
            <consortium name="EnsemblPlants"/>
        </authorList>
    </citation>
    <scope>IDENTIFICATION</scope>
    <source>
        <strain evidence="3">Williams 82</strain>
    </source>
</reference>
<keyword evidence="4" id="KW-1185">Reference proteome</keyword>
<gene>
    <name evidence="2" type="ORF">GLYMA_11G156800</name>
</gene>
<dbReference type="Pfam" id="PF10551">
    <property type="entry name" value="MULE"/>
    <property type="match status" value="1"/>
</dbReference>
<reference evidence="2 3" key="1">
    <citation type="journal article" date="2010" name="Nature">
        <title>Genome sequence of the palaeopolyploid soybean.</title>
        <authorList>
            <person name="Schmutz J."/>
            <person name="Cannon S.B."/>
            <person name="Schlueter J."/>
            <person name="Ma J."/>
            <person name="Mitros T."/>
            <person name="Nelson W."/>
            <person name="Hyten D.L."/>
            <person name="Song Q."/>
            <person name="Thelen J.J."/>
            <person name="Cheng J."/>
            <person name="Xu D."/>
            <person name="Hellsten U."/>
            <person name="May G.D."/>
            <person name="Yu Y."/>
            <person name="Sakurai T."/>
            <person name="Umezawa T."/>
            <person name="Bhattacharyya M.K."/>
            <person name="Sandhu D."/>
            <person name="Valliyodan B."/>
            <person name="Lindquist E."/>
            <person name="Peto M."/>
            <person name="Grant D."/>
            <person name="Shu S."/>
            <person name="Goodstein D."/>
            <person name="Barry K."/>
            <person name="Futrell-Griggs M."/>
            <person name="Abernathy B."/>
            <person name="Du J."/>
            <person name="Tian Z."/>
            <person name="Zhu L."/>
            <person name="Gill N."/>
            <person name="Joshi T."/>
            <person name="Libault M."/>
            <person name="Sethuraman A."/>
            <person name="Zhang X.-C."/>
            <person name="Shinozaki K."/>
            <person name="Nguyen H.T."/>
            <person name="Wing R.A."/>
            <person name="Cregan P."/>
            <person name="Specht J."/>
            <person name="Grimwood J."/>
            <person name="Rokhsar D."/>
            <person name="Stacey G."/>
            <person name="Shoemaker R.C."/>
            <person name="Jackson S.A."/>
        </authorList>
    </citation>
    <scope>NUCLEOTIDE SEQUENCE</scope>
    <source>
        <strain evidence="3">cv. Williams 82</strain>
        <tissue evidence="2">Callus</tissue>
    </source>
</reference>